<feature type="compositionally biased region" description="Low complexity" evidence="6">
    <location>
        <begin position="211"/>
        <end position="222"/>
    </location>
</feature>
<dbReference type="Proteomes" id="UP000326396">
    <property type="component" value="Linkage Group LG16"/>
</dbReference>
<dbReference type="PANTHER" id="PTHR47983:SF23">
    <property type="entry name" value="PROLINE-RICH RECEPTOR-LIKE PROTEIN KINASE PERK13"/>
    <property type="match status" value="1"/>
</dbReference>
<dbReference type="InterPro" id="IPR020635">
    <property type="entry name" value="Tyr_kinase_cat_dom"/>
</dbReference>
<dbReference type="AlphaFoldDB" id="A0A5N6NVZ5"/>
<evidence type="ECO:0000256" key="3">
    <source>
        <dbReference type="ARBA" id="ARBA00022741"/>
    </source>
</evidence>
<name>A0A5N6NVZ5_9ASTR</name>
<dbReference type="Gene3D" id="1.10.510.10">
    <property type="entry name" value="Transferase(Phosphotransferase) domain 1"/>
    <property type="match status" value="1"/>
</dbReference>
<keyword evidence="2" id="KW-0808">Transferase</keyword>
<dbReference type="GO" id="GO:0004713">
    <property type="term" value="F:protein tyrosine kinase activity"/>
    <property type="evidence" value="ECO:0007669"/>
    <property type="project" value="InterPro"/>
</dbReference>
<keyword evidence="9" id="KW-1185">Reference proteome</keyword>
<keyword evidence="4" id="KW-0418">Kinase</keyword>
<evidence type="ECO:0000256" key="5">
    <source>
        <dbReference type="ARBA" id="ARBA00022840"/>
    </source>
</evidence>
<organism evidence="8 9">
    <name type="scientific">Mikania micrantha</name>
    <name type="common">bitter vine</name>
    <dbReference type="NCBI Taxonomy" id="192012"/>
    <lineage>
        <taxon>Eukaryota</taxon>
        <taxon>Viridiplantae</taxon>
        <taxon>Streptophyta</taxon>
        <taxon>Embryophyta</taxon>
        <taxon>Tracheophyta</taxon>
        <taxon>Spermatophyta</taxon>
        <taxon>Magnoliopsida</taxon>
        <taxon>eudicotyledons</taxon>
        <taxon>Gunneridae</taxon>
        <taxon>Pentapetalae</taxon>
        <taxon>asterids</taxon>
        <taxon>campanulids</taxon>
        <taxon>Asterales</taxon>
        <taxon>Asteraceae</taxon>
        <taxon>Asteroideae</taxon>
        <taxon>Heliantheae alliance</taxon>
        <taxon>Eupatorieae</taxon>
        <taxon>Mikania</taxon>
    </lineage>
</organism>
<dbReference type="InterPro" id="IPR000719">
    <property type="entry name" value="Prot_kinase_dom"/>
</dbReference>
<proteinExistence type="predicted"/>
<feature type="region of interest" description="Disordered" evidence="6">
    <location>
        <begin position="210"/>
        <end position="230"/>
    </location>
</feature>
<dbReference type="PROSITE" id="PS00109">
    <property type="entry name" value="PROTEIN_KINASE_TYR"/>
    <property type="match status" value="1"/>
</dbReference>
<evidence type="ECO:0000313" key="9">
    <source>
        <dbReference type="Proteomes" id="UP000326396"/>
    </source>
</evidence>
<dbReference type="OrthoDB" id="1528077at2759"/>
<dbReference type="InterPro" id="IPR001245">
    <property type="entry name" value="Ser-Thr/Tyr_kinase_cat_dom"/>
</dbReference>
<sequence length="557" mass="63677">MISIVVLDGSKVLRFEESLEPLRRAIEHVLKPKDQVVVLVIFYLDYLQQSPVISSCCIATDGKKHHQPSERERYIRVLKEEISQGTEAYMKIFRPFYKECKTIRVKFVVKIVVGSTIDAIISEEKNNTGASSVIIGRSFAVLPAQWATQRNYTITSQYNDEEILVYNCKPSRDVPESTQRMQRFKKKFTSHDEQKPIYCTLPNFEGIYRPSSSSSVESAYESPQESTEGVETNIKDEITSASSRECGFLVELRWEFISEITNWFMNIIQFDSNEGFQMYSGYLKDQSCDVLVKRYVGSEYTYALEAEKKAALSMYHKNILGLYGFHKNENAIALVFPFTSRVGGALLNRFLYGFWTKELKIDFQKKMKIAIGIAQGLRYMHEQCPQGLIVHRDLRPCNVLLGNNFLPQITGFGHAIWLQFDQLTLTRNSCGYMHPTDPNSLAMIKSDILAFGILLLRLFCNRSAQMDDKSFVRWARPLLAQRAYHILYDESEYDVHGLLVVTSVAARCISTRPNSRPCMSKVISFLKGEVCCAEQTFPSTESSPNLAATPDLNIWEM</sequence>
<accession>A0A5N6NVZ5</accession>
<keyword evidence="5" id="KW-0067">ATP-binding</keyword>
<evidence type="ECO:0000256" key="4">
    <source>
        <dbReference type="ARBA" id="ARBA00022777"/>
    </source>
</evidence>
<evidence type="ECO:0000256" key="1">
    <source>
        <dbReference type="ARBA" id="ARBA00022553"/>
    </source>
</evidence>
<dbReference type="InterPro" id="IPR008266">
    <property type="entry name" value="Tyr_kinase_AS"/>
</dbReference>
<keyword evidence="1" id="KW-0597">Phosphoprotein</keyword>
<comment type="caution">
    <text evidence="8">The sequence shown here is derived from an EMBL/GenBank/DDBJ whole genome shotgun (WGS) entry which is preliminary data.</text>
</comment>
<evidence type="ECO:0000259" key="7">
    <source>
        <dbReference type="PROSITE" id="PS50011"/>
    </source>
</evidence>
<feature type="domain" description="Protein kinase" evidence="7">
    <location>
        <begin position="264"/>
        <end position="526"/>
    </location>
</feature>
<dbReference type="SUPFAM" id="SSF56112">
    <property type="entry name" value="Protein kinase-like (PK-like)"/>
    <property type="match status" value="1"/>
</dbReference>
<protein>
    <recommendedName>
        <fullName evidence="7">Protein kinase domain-containing protein</fullName>
    </recommendedName>
</protein>
<dbReference type="PANTHER" id="PTHR47983">
    <property type="entry name" value="PTO-INTERACTING PROTEIN 1-LIKE"/>
    <property type="match status" value="1"/>
</dbReference>
<dbReference type="PROSITE" id="PS50011">
    <property type="entry name" value="PROTEIN_KINASE_DOM"/>
    <property type="match status" value="1"/>
</dbReference>
<gene>
    <name evidence="8" type="ORF">E3N88_15564</name>
</gene>
<dbReference type="SMART" id="SM00219">
    <property type="entry name" value="TyrKc"/>
    <property type="match status" value="1"/>
</dbReference>
<dbReference type="GO" id="GO:0005524">
    <property type="term" value="F:ATP binding"/>
    <property type="evidence" value="ECO:0007669"/>
    <property type="project" value="UniProtKB-KW"/>
</dbReference>
<evidence type="ECO:0000313" key="8">
    <source>
        <dbReference type="EMBL" id="KAD5507861.1"/>
    </source>
</evidence>
<dbReference type="InterPro" id="IPR052101">
    <property type="entry name" value="Plant_StressResp_Kinase"/>
</dbReference>
<evidence type="ECO:0000256" key="6">
    <source>
        <dbReference type="SAM" id="MobiDB-lite"/>
    </source>
</evidence>
<dbReference type="InterPro" id="IPR011009">
    <property type="entry name" value="Kinase-like_dom_sf"/>
</dbReference>
<dbReference type="Pfam" id="PF07714">
    <property type="entry name" value="PK_Tyr_Ser-Thr"/>
    <property type="match status" value="1"/>
</dbReference>
<evidence type="ECO:0000256" key="2">
    <source>
        <dbReference type="ARBA" id="ARBA00022679"/>
    </source>
</evidence>
<reference evidence="8 9" key="1">
    <citation type="submission" date="2019-05" db="EMBL/GenBank/DDBJ databases">
        <title>Mikania micrantha, genome provides insights into the molecular mechanism of rapid growth.</title>
        <authorList>
            <person name="Liu B."/>
        </authorList>
    </citation>
    <scope>NUCLEOTIDE SEQUENCE [LARGE SCALE GENOMIC DNA]</scope>
    <source>
        <strain evidence="8">NLD-2019</strain>
        <tissue evidence="8">Leaf</tissue>
    </source>
</reference>
<keyword evidence="3" id="KW-0547">Nucleotide-binding</keyword>
<dbReference type="EMBL" id="SZYD01000008">
    <property type="protein sequence ID" value="KAD5507861.1"/>
    <property type="molecule type" value="Genomic_DNA"/>
</dbReference>